<feature type="compositionally biased region" description="Basic and acidic residues" evidence="1">
    <location>
        <begin position="384"/>
        <end position="393"/>
    </location>
</feature>
<dbReference type="KEGG" id="dpx:DAPPUDRAFT_233069"/>
<feature type="region of interest" description="Disordered" evidence="1">
    <location>
        <begin position="165"/>
        <end position="193"/>
    </location>
</feature>
<proteinExistence type="predicted"/>
<sequence>MEENRKAAGQAATPVKRIGSMIHSPRGVNTSLLARNNQTQTTTEENDETKRALEGCCIVASCVLLSAVVEVYHHGKGLAGPLILYNFFSEIIAAGPESFGAADAAGNGTTMQQQQPILATWCLGDDESRSYGVIHPGEKCPNQNLLVGFAIQRAVSLRSTFINCPPPSSSSSTQGQPSDENGDEEKEKAENQEKESVHLICLETGLAVLEEVPQSFGIWLWLCSYSVAPIESCVLEADTCCRHHAVLNPACTLIVKVSMSRPLINTRNYRLSEGNDYQVPVDAGRNCATSNQRLVKVSRLPAYTLKGRHFHGREGHAQLLNAGPEIVMDCLAGVTELLAKPKRQLSSNVENMKIWVEEDEKLSLSDRNSIDQNNTTLHGPRMMAAEKKEKMPADDGWSSFIDPRKEEEEEKMQTSEMNPERAVAAATVQ</sequence>
<dbReference type="HOGENOM" id="CLU_639774_0_0_1"/>
<dbReference type="EMBL" id="GL732524">
    <property type="protein sequence ID" value="EFX89304.1"/>
    <property type="molecule type" value="Genomic_DNA"/>
</dbReference>
<evidence type="ECO:0000256" key="1">
    <source>
        <dbReference type="SAM" id="MobiDB-lite"/>
    </source>
</evidence>
<keyword evidence="3" id="KW-1185">Reference proteome</keyword>
<protein>
    <submittedName>
        <fullName evidence="2">Uncharacterized protein</fullName>
    </submittedName>
</protein>
<accession>E9FT38</accession>
<gene>
    <name evidence="2" type="ORF">DAPPUDRAFT_233069</name>
</gene>
<name>E9FT38_DAPPU</name>
<dbReference type="AlphaFoldDB" id="E9FT38"/>
<evidence type="ECO:0000313" key="3">
    <source>
        <dbReference type="Proteomes" id="UP000000305"/>
    </source>
</evidence>
<evidence type="ECO:0000313" key="2">
    <source>
        <dbReference type="EMBL" id="EFX89304.1"/>
    </source>
</evidence>
<feature type="compositionally biased region" description="Polar residues" evidence="1">
    <location>
        <begin position="366"/>
        <end position="377"/>
    </location>
</feature>
<dbReference type="InParanoid" id="E9FT38"/>
<reference evidence="2 3" key="1">
    <citation type="journal article" date="2011" name="Science">
        <title>The ecoresponsive genome of Daphnia pulex.</title>
        <authorList>
            <person name="Colbourne J.K."/>
            <person name="Pfrender M.E."/>
            <person name="Gilbert D."/>
            <person name="Thomas W.K."/>
            <person name="Tucker A."/>
            <person name="Oakley T.H."/>
            <person name="Tokishita S."/>
            <person name="Aerts A."/>
            <person name="Arnold G.J."/>
            <person name="Basu M.K."/>
            <person name="Bauer D.J."/>
            <person name="Caceres C.E."/>
            <person name="Carmel L."/>
            <person name="Casola C."/>
            <person name="Choi J.H."/>
            <person name="Detter J.C."/>
            <person name="Dong Q."/>
            <person name="Dusheyko S."/>
            <person name="Eads B.D."/>
            <person name="Frohlich T."/>
            <person name="Geiler-Samerotte K.A."/>
            <person name="Gerlach D."/>
            <person name="Hatcher P."/>
            <person name="Jogdeo S."/>
            <person name="Krijgsveld J."/>
            <person name="Kriventseva E.V."/>
            <person name="Kultz D."/>
            <person name="Laforsch C."/>
            <person name="Lindquist E."/>
            <person name="Lopez J."/>
            <person name="Manak J.R."/>
            <person name="Muller J."/>
            <person name="Pangilinan J."/>
            <person name="Patwardhan R.P."/>
            <person name="Pitluck S."/>
            <person name="Pritham E.J."/>
            <person name="Rechtsteiner A."/>
            <person name="Rho M."/>
            <person name="Rogozin I.B."/>
            <person name="Sakarya O."/>
            <person name="Salamov A."/>
            <person name="Schaack S."/>
            <person name="Shapiro H."/>
            <person name="Shiga Y."/>
            <person name="Skalitzky C."/>
            <person name="Smith Z."/>
            <person name="Souvorov A."/>
            <person name="Sung W."/>
            <person name="Tang Z."/>
            <person name="Tsuchiya D."/>
            <person name="Tu H."/>
            <person name="Vos H."/>
            <person name="Wang M."/>
            <person name="Wolf Y.I."/>
            <person name="Yamagata H."/>
            <person name="Yamada T."/>
            <person name="Ye Y."/>
            <person name="Shaw J.R."/>
            <person name="Andrews J."/>
            <person name="Crease T.J."/>
            <person name="Tang H."/>
            <person name="Lucas S.M."/>
            <person name="Robertson H.M."/>
            <person name="Bork P."/>
            <person name="Koonin E.V."/>
            <person name="Zdobnov E.M."/>
            <person name="Grigoriev I.V."/>
            <person name="Lynch M."/>
            <person name="Boore J.L."/>
        </authorList>
    </citation>
    <scope>NUCLEOTIDE SEQUENCE [LARGE SCALE GENOMIC DNA]</scope>
</reference>
<organism evidence="2 3">
    <name type="scientific">Daphnia pulex</name>
    <name type="common">Water flea</name>
    <dbReference type="NCBI Taxonomy" id="6669"/>
    <lineage>
        <taxon>Eukaryota</taxon>
        <taxon>Metazoa</taxon>
        <taxon>Ecdysozoa</taxon>
        <taxon>Arthropoda</taxon>
        <taxon>Crustacea</taxon>
        <taxon>Branchiopoda</taxon>
        <taxon>Diplostraca</taxon>
        <taxon>Cladocera</taxon>
        <taxon>Anomopoda</taxon>
        <taxon>Daphniidae</taxon>
        <taxon>Daphnia</taxon>
    </lineage>
</organism>
<dbReference type="Proteomes" id="UP000000305">
    <property type="component" value="Unassembled WGS sequence"/>
</dbReference>
<feature type="region of interest" description="Disordered" evidence="1">
    <location>
        <begin position="366"/>
        <end position="429"/>
    </location>
</feature>